<protein>
    <submittedName>
        <fullName evidence="1">Uncharacterized protein</fullName>
    </submittedName>
</protein>
<accession>A0A8H3ZWR9</accession>
<dbReference type="AlphaFoldDB" id="A0A8H3ZWR9"/>
<proteinExistence type="predicted"/>
<evidence type="ECO:0000313" key="1">
    <source>
        <dbReference type="EMBL" id="KAF0327220.1"/>
    </source>
</evidence>
<sequence length="38" mass="4213">MARASAEAEVGAALQFFDSSSQMSCPWKSLSIRHRQDL</sequence>
<reference evidence="1 2" key="1">
    <citation type="submission" date="2019-12" db="EMBL/GenBank/DDBJ databases">
        <title>A genome sequence resource for the geographically widespread anthracnose pathogen Colletotrichum asianum.</title>
        <authorList>
            <person name="Meng Y."/>
        </authorList>
    </citation>
    <scope>NUCLEOTIDE SEQUENCE [LARGE SCALE GENOMIC DNA]</scope>
    <source>
        <strain evidence="1 2">ICMP 18580</strain>
    </source>
</reference>
<dbReference type="EMBL" id="WOWK01000024">
    <property type="protein sequence ID" value="KAF0327220.1"/>
    <property type="molecule type" value="Genomic_DNA"/>
</dbReference>
<gene>
    <name evidence="1" type="ORF">GQ607_005409</name>
</gene>
<keyword evidence="2" id="KW-1185">Reference proteome</keyword>
<dbReference type="Proteomes" id="UP000434172">
    <property type="component" value="Unassembled WGS sequence"/>
</dbReference>
<organism evidence="1 2">
    <name type="scientific">Colletotrichum asianum</name>
    <dbReference type="NCBI Taxonomy" id="702518"/>
    <lineage>
        <taxon>Eukaryota</taxon>
        <taxon>Fungi</taxon>
        <taxon>Dikarya</taxon>
        <taxon>Ascomycota</taxon>
        <taxon>Pezizomycotina</taxon>
        <taxon>Sordariomycetes</taxon>
        <taxon>Hypocreomycetidae</taxon>
        <taxon>Glomerellales</taxon>
        <taxon>Glomerellaceae</taxon>
        <taxon>Colletotrichum</taxon>
        <taxon>Colletotrichum gloeosporioides species complex</taxon>
    </lineage>
</organism>
<name>A0A8H3ZWR9_9PEZI</name>
<comment type="caution">
    <text evidence="1">The sequence shown here is derived from an EMBL/GenBank/DDBJ whole genome shotgun (WGS) entry which is preliminary data.</text>
</comment>
<evidence type="ECO:0000313" key="2">
    <source>
        <dbReference type="Proteomes" id="UP000434172"/>
    </source>
</evidence>